<accession>A0A401LA05</accession>
<evidence type="ECO:0000313" key="2">
    <source>
        <dbReference type="EMBL" id="GCB28348.1"/>
    </source>
</evidence>
<dbReference type="EMBL" id="BHVZ01000001">
    <property type="protein sequence ID" value="GCB28348.1"/>
    <property type="molecule type" value="Genomic_DNA"/>
</dbReference>
<evidence type="ECO:0000313" key="3">
    <source>
        <dbReference type="Proteomes" id="UP000287361"/>
    </source>
</evidence>
<dbReference type="AlphaFoldDB" id="A0A401LA05"/>
<dbReference type="InterPro" id="IPR052509">
    <property type="entry name" value="Metal_resp_DNA-bind_regulator"/>
</dbReference>
<name>A0A401LA05_9FIRM</name>
<evidence type="ECO:0000259" key="1">
    <source>
        <dbReference type="Pfam" id="PF03551"/>
    </source>
</evidence>
<dbReference type="InterPro" id="IPR036390">
    <property type="entry name" value="WH_DNA-bd_sf"/>
</dbReference>
<proteinExistence type="predicted"/>
<reference evidence="2 3" key="1">
    <citation type="submission" date="2018-10" db="EMBL/GenBank/DDBJ databases">
        <title>Draft Genome Sequence of Anaerotignum sp. KCTC 15736.</title>
        <authorList>
            <person name="Choi S.H."/>
            <person name="Kim J.S."/>
            <person name="Kang S.W."/>
            <person name="Lee J.S."/>
            <person name="Park S.H."/>
        </authorList>
    </citation>
    <scope>NUCLEOTIDE SEQUENCE [LARGE SCALE GENOMIC DNA]</scope>
    <source>
        <strain evidence="2 3">KCTC 15736</strain>
    </source>
</reference>
<feature type="domain" description="Transcription regulator PadR N-terminal" evidence="1">
    <location>
        <begin position="16"/>
        <end position="90"/>
    </location>
</feature>
<dbReference type="PANTHER" id="PTHR33169">
    <property type="entry name" value="PADR-FAMILY TRANSCRIPTIONAL REGULATOR"/>
    <property type="match status" value="1"/>
</dbReference>
<dbReference type="Pfam" id="PF03551">
    <property type="entry name" value="PadR"/>
    <property type="match status" value="1"/>
</dbReference>
<gene>
    <name evidence="2" type="ORF">KGMB03357_00090</name>
</gene>
<dbReference type="PANTHER" id="PTHR33169:SF14">
    <property type="entry name" value="TRANSCRIPTIONAL REGULATOR RV3488"/>
    <property type="match status" value="1"/>
</dbReference>
<organism evidence="2 3">
    <name type="scientific">Anaerotignum faecicola</name>
    <dbReference type="NCBI Taxonomy" id="2358141"/>
    <lineage>
        <taxon>Bacteria</taxon>
        <taxon>Bacillati</taxon>
        <taxon>Bacillota</taxon>
        <taxon>Clostridia</taxon>
        <taxon>Lachnospirales</taxon>
        <taxon>Anaerotignaceae</taxon>
        <taxon>Anaerotignum</taxon>
    </lineage>
</organism>
<dbReference type="SUPFAM" id="SSF46785">
    <property type="entry name" value="Winged helix' DNA-binding domain"/>
    <property type="match status" value="1"/>
</dbReference>
<dbReference type="Gene3D" id="1.10.10.10">
    <property type="entry name" value="Winged helix-like DNA-binding domain superfamily/Winged helix DNA-binding domain"/>
    <property type="match status" value="1"/>
</dbReference>
<dbReference type="InterPro" id="IPR036388">
    <property type="entry name" value="WH-like_DNA-bd_sf"/>
</dbReference>
<protein>
    <submittedName>
        <fullName evidence="2">PadR family transcriptional regulator</fullName>
    </submittedName>
</protein>
<keyword evidence="3" id="KW-1185">Reference proteome</keyword>
<dbReference type="Proteomes" id="UP000287361">
    <property type="component" value="Unassembled WGS sequence"/>
</dbReference>
<dbReference type="OrthoDB" id="9808017at2"/>
<dbReference type="InterPro" id="IPR005149">
    <property type="entry name" value="Tscrpt_reg_PadR_N"/>
</dbReference>
<sequence>MALDKTLLAGSSATLVLKLLDGRDMYGYQIIEELACRSNNVFQMKAGTLYPLLHGLEKKGLLESYEEHADSARVRKYYRLTQKGKKFLQEKTDEWKEYSSAVSKILEGGLYCECF</sequence>
<comment type="caution">
    <text evidence="2">The sequence shown here is derived from an EMBL/GenBank/DDBJ whole genome shotgun (WGS) entry which is preliminary data.</text>
</comment>